<gene>
    <name evidence="1" type="ORF">BC938DRAFT_477979</name>
</gene>
<proteinExistence type="predicted"/>
<organism evidence="1 2">
    <name type="scientific">Jimgerdemannia flammicorona</name>
    <dbReference type="NCBI Taxonomy" id="994334"/>
    <lineage>
        <taxon>Eukaryota</taxon>
        <taxon>Fungi</taxon>
        <taxon>Fungi incertae sedis</taxon>
        <taxon>Mucoromycota</taxon>
        <taxon>Mucoromycotina</taxon>
        <taxon>Endogonomycetes</taxon>
        <taxon>Endogonales</taxon>
        <taxon>Endogonaceae</taxon>
        <taxon>Jimgerdemannia</taxon>
    </lineage>
</organism>
<keyword evidence="2" id="KW-1185">Reference proteome</keyword>
<reference evidence="1 2" key="1">
    <citation type="journal article" date="2018" name="New Phytol.">
        <title>Phylogenomics of Endogonaceae and evolution of mycorrhizas within Mucoromycota.</title>
        <authorList>
            <person name="Chang Y."/>
            <person name="Desiro A."/>
            <person name="Na H."/>
            <person name="Sandor L."/>
            <person name="Lipzen A."/>
            <person name="Clum A."/>
            <person name="Barry K."/>
            <person name="Grigoriev I.V."/>
            <person name="Martin F.M."/>
            <person name="Stajich J.E."/>
            <person name="Smith M.E."/>
            <person name="Bonito G."/>
            <person name="Spatafora J.W."/>
        </authorList>
    </citation>
    <scope>NUCLEOTIDE SEQUENCE [LARGE SCALE GENOMIC DNA]</scope>
    <source>
        <strain evidence="1 2">AD002</strain>
    </source>
</reference>
<dbReference type="Proteomes" id="UP000274822">
    <property type="component" value="Unassembled WGS sequence"/>
</dbReference>
<name>A0A433QNK0_9FUNG</name>
<evidence type="ECO:0000313" key="1">
    <source>
        <dbReference type="EMBL" id="RUS31362.1"/>
    </source>
</evidence>
<accession>A0A433QNK0</accession>
<feature type="non-terminal residue" evidence="1">
    <location>
        <position position="93"/>
    </location>
</feature>
<dbReference type="AlphaFoldDB" id="A0A433QNK0"/>
<dbReference type="EMBL" id="RBNJ01003039">
    <property type="protein sequence ID" value="RUS31362.1"/>
    <property type="molecule type" value="Genomic_DNA"/>
</dbReference>
<protein>
    <submittedName>
        <fullName evidence="1">Uncharacterized protein</fullName>
    </submittedName>
</protein>
<comment type="caution">
    <text evidence="1">The sequence shown here is derived from an EMBL/GenBank/DDBJ whole genome shotgun (WGS) entry which is preliminary data.</text>
</comment>
<sequence>MKGGMIFKAKIDLQWLIGYQQCGERTLFYQNKRRFFTDKNTEDNNFETWRSNGKIIRCVEYMWTQYDGRNGSLKKLIETEYTSLQPITKSEEL</sequence>
<evidence type="ECO:0000313" key="2">
    <source>
        <dbReference type="Proteomes" id="UP000274822"/>
    </source>
</evidence>